<reference evidence="2" key="1">
    <citation type="submission" date="2012-11" db="EMBL/GenBank/DDBJ databases">
        <authorList>
            <person name="Lucero-Rivera Y.E."/>
            <person name="Tovar-Ramirez D."/>
        </authorList>
    </citation>
    <scope>NUCLEOTIDE SEQUENCE [LARGE SCALE GENOMIC DNA]</scope>
    <source>
        <strain evidence="2">Araruama</strain>
    </source>
</reference>
<dbReference type="EMBL" id="ATBP01003566">
    <property type="protein sequence ID" value="ETR64843.1"/>
    <property type="molecule type" value="Genomic_DNA"/>
</dbReference>
<feature type="non-terminal residue" evidence="1">
    <location>
        <position position="1"/>
    </location>
</feature>
<proteinExistence type="predicted"/>
<accession>A0A1V1NQK5</accession>
<name>A0A1V1NQK5_9BACT</name>
<sequence>NKVIIIYQAIKDHLFRVAGLRSWDIHGPKYQLDSNKKLVYKGHFDDKNLFPTPIMNQFIKSFLYQKILSSIQEKSLGIDNAIDLFIAVVNQSKMYAEKQFPNLEFHFIYWNNENGDIPLLRELKLLEKNKIIIHCITDIITDLKDNSSKYFIKFDGHPNATANAVISKYIINTILY</sequence>
<evidence type="ECO:0000313" key="1">
    <source>
        <dbReference type="EMBL" id="ETR64843.1"/>
    </source>
</evidence>
<comment type="caution">
    <text evidence="1">The sequence shown here is derived from an EMBL/GenBank/DDBJ whole genome shotgun (WGS) entry which is preliminary data.</text>
</comment>
<evidence type="ECO:0000313" key="2">
    <source>
        <dbReference type="Proteomes" id="UP000189670"/>
    </source>
</evidence>
<dbReference type="Proteomes" id="UP000189670">
    <property type="component" value="Unassembled WGS sequence"/>
</dbReference>
<protein>
    <submittedName>
        <fullName evidence="1">Uncharacterized protein</fullName>
    </submittedName>
</protein>
<dbReference type="AlphaFoldDB" id="A0A1V1NQK5"/>
<organism evidence="1 2">
    <name type="scientific">Candidatus Magnetoglobus multicellularis str. Araruama</name>
    <dbReference type="NCBI Taxonomy" id="890399"/>
    <lineage>
        <taxon>Bacteria</taxon>
        <taxon>Pseudomonadati</taxon>
        <taxon>Thermodesulfobacteriota</taxon>
        <taxon>Desulfobacteria</taxon>
        <taxon>Desulfobacterales</taxon>
        <taxon>Desulfobacteraceae</taxon>
        <taxon>Candidatus Magnetoglobus</taxon>
    </lineage>
</organism>
<gene>
    <name evidence="1" type="ORF">OMM_15262</name>
</gene>